<evidence type="ECO:0000313" key="5">
    <source>
        <dbReference type="Proteomes" id="UP000623958"/>
    </source>
</evidence>
<name>A0A919F4Z9_9XANT</name>
<protein>
    <submittedName>
        <fullName evidence="4">Response regulator</fullName>
    </submittedName>
</protein>
<dbReference type="SMART" id="SM00448">
    <property type="entry name" value="REC"/>
    <property type="match status" value="1"/>
</dbReference>
<proteinExistence type="predicted"/>
<dbReference type="AlphaFoldDB" id="A0A919F4Z9"/>
<gene>
    <name evidence="4" type="ORF">GCM10009090_02250</name>
</gene>
<feature type="domain" description="Response regulatory" evidence="3">
    <location>
        <begin position="8"/>
        <end position="119"/>
    </location>
</feature>
<dbReference type="EMBL" id="BNBA01000001">
    <property type="protein sequence ID" value="GHH46729.1"/>
    <property type="molecule type" value="Genomic_DNA"/>
</dbReference>
<dbReference type="PANTHER" id="PTHR44591:SF18">
    <property type="entry name" value="REGULATORY PROTEIN"/>
    <property type="match status" value="1"/>
</dbReference>
<comment type="caution">
    <text evidence="4">The sequence shown here is derived from an EMBL/GenBank/DDBJ whole genome shotgun (WGS) entry which is preliminary data.</text>
</comment>
<keyword evidence="1 2" id="KW-0597">Phosphoprotein</keyword>
<dbReference type="GO" id="GO:0000160">
    <property type="term" value="P:phosphorelay signal transduction system"/>
    <property type="evidence" value="ECO:0007669"/>
    <property type="project" value="InterPro"/>
</dbReference>
<reference evidence="4" key="1">
    <citation type="journal article" date="2014" name="Int. J. Syst. Evol. Microbiol.">
        <title>Complete genome sequence of Corynebacterium casei LMG S-19264T (=DSM 44701T), isolated from a smear-ripened cheese.</title>
        <authorList>
            <consortium name="US DOE Joint Genome Institute (JGI-PGF)"/>
            <person name="Walter F."/>
            <person name="Albersmeier A."/>
            <person name="Kalinowski J."/>
            <person name="Ruckert C."/>
        </authorList>
    </citation>
    <scope>NUCLEOTIDE SEQUENCE</scope>
    <source>
        <strain evidence="4">JCM 13306</strain>
    </source>
</reference>
<dbReference type="SUPFAM" id="SSF52172">
    <property type="entry name" value="CheY-like"/>
    <property type="match status" value="1"/>
</dbReference>
<reference evidence="4" key="2">
    <citation type="submission" date="2020-09" db="EMBL/GenBank/DDBJ databases">
        <authorList>
            <person name="Sun Q."/>
            <person name="Ohkuma M."/>
        </authorList>
    </citation>
    <scope>NUCLEOTIDE SEQUENCE</scope>
    <source>
        <strain evidence="4">JCM 13306</strain>
    </source>
</reference>
<dbReference type="RefSeq" id="WP_140721141.1">
    <property type="nucleotide sequence ID" value="NZ_BNBA01000001.1"/>
</dbReference>
<dbReference type="PANTHER" id="PTHR44591">
    <property type="entry name" value="STRESS RESPONSE REGULATOR PROTEIN 1"/>
    <property type="match status" value="1"/>
</dbReference>
<sequence>MSALSGLRVLVVENDEMNALLLEMQLQQAGASVIGPAGRVEDAVQLVEERAPQAVILDYRLGDGETSEPVARILTERGIPFVLATGIAREKVPAAFDAGSILIKPYLAEDLVRSLAEARKKAAADS</sequence>
<keyword evidence="5" id="KW-1185">Reference proteome</keyword>
<dbReference type="InterPro" id="IPR050595">
    <property type="entry name" value="Bact_response_regulator"/>
</dbReference>
<evidence type="ECO:0000259" key="3">
    <source>
        <dbReference type="PROSITE" id="PS50110"/>
    </source>
</evidence>
<dbReference type="InterPro" id="IPR011006">
    <property type="entry name" value="CheY-like_superfamily"/>
</dbReference>
<evidence type="ECO:0000313" key="4">
    <source>
        <dbReference type="EMBL" id="GHH46729.1"/>
    </source>
</evidence>
<dbReference type="Pfam" id="PF00072">
    <property type="entry name" value="Response_reg"/>
    <property type="match status" value="1"/>
</dbReference>
<accession>A0A919F4Z9</accession>
<dbReference type="Proteomes" id="UP000623958">
    <property type="component" value="Unassembled WGS sequence"/>
</dbReference>
<dbReference type="PROSITE" id="PS50110">
    <property type="entry name" value="RESPONSE_REGULATORY"/>
    <property type="match status" value="1"/>
</dbReference>
<dbReference type="Gene3D" id="3.40.50.2300">
    <property type="match status" value="1"/>
</dbReference>
<evidence type="ECO:0000256" key="1">
    <source>
        <dbReference type="ARBA" id="ARBA00022553"/>
    </source>
</evidence>
<organism evidence="4 5">
    <name type="scientific">Xanthomonas boreopolis</name>
    <dbReference type="NCBI Taxonomy" id="86183"/>
    <lineage>
        <taxon>Bacteria</taxon>
        <taxon>Pseudomonadati</taxon>
        <taxon>Pseudomonadota</taxon>
        <taxon>Gammaproteobacteria</taxon>
        <taxon>Lysobacterales</taxon>
        <taxon>Lysobacteraceae</taxon>
        <taxon>Xanthomonas</taxon>
    </lineage>
</organism>
<feature type="modified residue" description="4-aspartylphosphate" evidence="2">
    <location>
        <position position="58"/>
    </location>
</feature>
<evidence type="ECO:0000256" key="2">
    <source>
        <dbReference type="PROSITE-ProRule" id="PRU00169"/>
    </source>
</evidence>
<dbReference type="InterPro" id="IPR001789">
    <property type="entry name" value="Sig_transdc_resp-reg_receiver"/>
</dbReference>